<dbReference type="EMBL" id="JH793554">
    <property type="protein sequence ID" value="ELQ33214.1"/>
    <property type="molecule type" value="Genomic_DNA"/>
</dbReference>
<evidence type="ECO:0000313" key="1">
    <source>
        <dbReference type="EMBL" id="ELQ33214.1"/>
    </source>
</evidence>
<organism evidence="1">
    <name type="scientific">Pyricularia oryzae (strain Y34)</name>
    <name type="common">Rice blast fungus</name>
    <name type="synonym">Magnaporthe oryzae</name>
    <dbReference type="NCBI Taxonomy" id="1143189"/>
    <lineage>
        <taxon>Eukaryota</taxon>
        <taxon>Fungi</taxon>
        <taxon>Dikarya</taxon>
        <taxon>Ascomycota</taxon>
        <taxon>Pezizomycotina</taxon>
        <taxon>Sordariomycetes</taxon>
        <taxon>Sordariomycetidae</taxon>
        <taxon>Magnaporthales</taxon>
        <taxon>Pyriculariaceae</taxon>
        <taxon>Pyricularia</taxon>
    </lineage>
</organism>
<name>A0AA97PG02_PYRO3</name>
<dbReference type="AlphaFoldDB" id="A0AA97PG02"/>
<dbReference type="Proteomes" id="UP000011086">
    <property type="component" value="Unassembled WGS sequence"/>
</dbReference>
<proteinExistence type="predicted"/>
<gene>
    <name evidence="1" type="ORF">OOU_Y34scaffold00982g4</name>
</gene>
<reference evidence="1" key="1">
    <citation type="journal article" date="2012" name="PLoS Genet.">
        <title>Comparative analysis of the genomes of two field isolates of the rice blast fungus Magnaporthe oryzae.</title>
        <authorList>
            <person name="Xue M."/>
            <person name="Yang J."/>
            <person name="Li Z."/>
            <person name="Hu S."/>
            <person name="Yao N."/>
            <person name="Dean R.A."/>
            <person name="Zhao W."/>
            <person name="Shen M."/>
            <person name="Zhang H."/>
            <person name="Li C."/>
            <person name="Liu L."/>
            <person name="Cao L."/>
            <person name="Xu X."/>
            <person name="Xing Y."/>
            <person name="Hsiang T."/>
            <person name="Zhang Z."/>
            <person name="Xu J.R."/>
            <person name="Peng Y.L."/>
        </authorList>
    </citation>
    <scope>NUCLEOTIDE SEQUENCE</scope>
    <source>
        <strain evidence="1">Y34</strain>
    </source>
</reference>
<accession>A0AA97PG02</accession>
<protein>
    <submittedName>
        <fullName evidence="1">Uncharacterized protein</fullName>
    </submittedName>
</protein>
<sequence>MFIPLGYFAKKRSDGILRFPSLVKHRIAADPRKRARPSADAFSGHVSPPCCDESELGVAGVRLADL</sequence>